<keyword evidence="2" id="KW-0732">Signal</keyword>
<evidence type="ECO:0000313" key="3">
    <source>
        <dbReference type="EMBL" id="EMP06892.1"/>
    </source>
</evidence>
<dbReference type="Proteomes" id="UP000012117">
    <property type="component" value="Unassembled WGS sequence"/>
</dbReference>
<evidence type="ECO:0000313" key="4">
    <source>
        <dbReference type="Proteomes" id="UP000012117"/>
    </source>
</evidence>
<accession>M6ZRM3</accession>
<comment type="caution">
    <text evidence="3">The sequence shown here is derived from an EMBL/GenBank/DDBJ whole genome shotgun (WGS) entry which is preliminary data.</text>
</comment>
<feature type="compositionally biased region" description="Basic and acidic residues" evidence="1">
    <location>
        <begin position="31"/>
        <end position="52"/>
    </location>
</feature>
<name>M6ZRM3_LEPIR</name>
<protein>
    <submittedName>
        <fullName evidence="3">Uncharacterized protein</fullName>
    </submittedName>
</protein>
<dbReference type="EMBL" id="AKWN02000292">
    <property type="protein sequence ID" value="EMP06892.1"/>
    <property type="molecule type" value="Genomic_DNA"/>
</dbReference>
<organism evidence="3 4">
    <name type="scientific">Leptospira interrogans serovar Pyrogenes str. 200701872</name>
    <dbReference type="NCBI Taxonomy" id="1193029"/>
    <lineage>
        <taxon>Bacteria</taxon>
        <taxon>Pseudomonadati</taxon>
        <taxon>Spirochaetota</taxon>
        <taxon>Spirochaetia</taxon>
        <taxon>Leptospirales</taxon>
        <taxon>Leptospiraceae</taxon>
        <taxon>Leptospira</taxon>
    </lineage>
</organism>
<gene>
    <name evidence="3" type="ORF">LEP1GSC124_3345</name>
</gene>
<evidence type="ECO:0000256" key="2">
    <source>
        <dbReference type="SAM" id="SignalP"/>
    </source>
</evidence>
<feature type="region of interest" description="Disordered" evidence="1">
    <location>
        <begin position="29"/>
        <end position="52"/>
    </location>
</feature>
<proteinExistence type="predicted"/>
<reference evidence="3 4" key="1">
    <citation type="submission" date="2013-01" db="EMBL/GenBank/DDBJ databases">
        <authorList>
            <person name="Harkins D.M."/>
            <person name="Durkin A.S."/>
            <person name="Brinkac L.M."/>
            <person name="Haft D.H."/>
            <person name="Selengut J.D."/>
            <person name="Sanka R."/>
            <person name="DePew J."/>
            <person name="Purushe J."/>
            <person name="Picardeau M."/>
            <person name="Werts C."/>
            <person name="Goarant C."/>
            <person name="Vinetz J.M."/>
            <person name="Sutton G.G."/>
            <person name="Nierman W.C."/>
            <person name="Fouts D.E."/>
        </authorList>
    </citation>
    <scope>NUCLEOTIDE SEQUENCE [LARGE SCALE GENOMIC DNA]</scope>
    <source>
        <strain evidence="3 4">200701872</strain>
    </source>
</reference>
<dbReference type="AlphaFoldDB" id="M6ZRM3"/>
<evidence type="ECO:0000256" key="1">
    <source>
        <dbReference type="SAM" id="MobiDB-lite"/>
    </source>
</evidence>
<dbReference type="BioCyc" id="LINT1193029:G11R4-1025-MONOMER"/>
<sequence length="52" mass="5963">MKIKQTSFLILVLHFFSFVSIYSQAAVTNPEETKPFSTKEKPVPAEETFLKN</sequence>
<feature type="chain" id="PRO_5004079315" evidence="2">
    <location>
        <begin position="26"/>
        <end position="52"/>
    </location>
</feature>
<feature type="signal peptide" evidence="2">
    <location>
        <begin position="1"/>
        <end position="25"/>
    </location>
</feature>